<keyword evidence="3" id="KW-0489">Methyltransferase</keyword>
<dbReference type="GO" id="GO:0008757">
    <property type="term" value="F:S-adenosylmethionine-dependent methyltransferase activity"/>
    <property type="evidence" value="ECO:0007669"/>
    <property type="project" value="InterPro"/>
</dbReference>
<accession>A0A7W7FZR3</accession>
<dbReference type="InterPro" id="IPR029063">
    <property type="entry name" value="SAM-dependent_MTases_sf"/>
</dbReference>
<comment type="caution">
    <text evidence="3">The sequence shown here is derived from an EMBL/GenBank/DDBJ whole genome shotgun (WGS) entry which is preliminary data.</text>
</comment>
<dbReference type="InterPro" id="IPR013216">
    <property type="entry name" value="Methyltransf_11"/>
</dbReference>
<dbReference type="AlphaFoldDB" id="A0A7W7FZR3"/>
<sequence>MTTAADGPGTQPPGPAVRLREYAQALGMPLRRGQSGVRALYELESTHNLLTERTLFRNLGYWANSPSTLDEACAALVDLVGERAGLVPGQRVLDAGFGFADQDLQWAARFQPQQIVGIDIIPDHLLLARRRIAAAGLTETIELRLASATAIPFPDGHFDRVVAVESAMHFRTRADFFREARRVLRPDGALVVAEPIAPAPQSQSRISGWLEQTFGGVPPANRCDRAGYTEALTVAGFVEVRVESIRDFVYPQFSRYLAGQLTDPAVRRRLNPLVRAMWHGWLRAFDHRDGVVRLGAQDYVLATARPGRRG</sequence>
<feature type="domain" description="Methyltransferase type 11" evidence="2">
    <location>
        <begin position="93"/>
        <end position="192"/>
    </location>
</feature>
<evidence type="ECO:0000313" key="4">
    <source>
        <dbReference type="Proteomes" id="UP000533598"/>
    </source>
</evidence>
<protein>
    <submittedName>
        <fullName evidence="3">Ubiquinone/menaquinone biosynthesis C-methylase UbiE</fullName>
    </submittedName>
</protein>
<dbReference type="Pfam" id="PF08241">
    <property type="entry name" value="Methyltransf_11"/>
    <property type="match status" value="1"/>
</dbReference>
<dbReference type="CDD" id="cd02440">
    <property type="entry name" value="AdoMet_MTases"/>
    <property type="match status" value="1"/>
</dbReference>
<name>A0A7W7FZR3_9PSEU</name>
<dbReference type="GO" id="GO:0032259">
    <property type="term" value="P:methylation"/>
    <property type="evidence" value="ECO:0007669"/>
    <property type="project" value="UniProtKB-KW"/>
</dbReference>
<proteinExistence type="predicted"/>
<dbReference type="PANTHER" id="PTHR44068:SF11">
    <property type="entry name" value="GERANYL DIPHOSPHATE 2-C-METHYLTRANSFERASE"/>
    <property type="match status" value="1"/>
</dbReference>
<dbReference type="SUPFAM" id="SSF53335">
    <property type="entry name" value="S-adenosyl-L-methionine-dependent methyltransferases"/>
    <property type="match status" value="1"/>
</dbReference>
<reference evidence="3 4" key="1">
    <citation type="submission" date="2020-08" db="EMBL/GenBank/DDBJ databases">
        <title>Sequencing the genomes of 1000 actinobacteria strains.</title>
        <authorList>
            <person name="Klenk H.-P."/>
        </authorList>
    </citation>
    <scope>NUCLEOTIDE SEQUENCE [LARGE SCALE GENOMIC DNA]</scope>
    <source>
        <strain evidence="3 4">DSM 44230</strain>
    </source>
</reference>
<evidence type="ECO:0000256" key="1">
    <source>
        <dbReference type="ARBA" id="ARBA00022679"/>
    </source>
</evidence>
<dbReference type="RefSeq" id="WP_185008021.1">
    <property type="nucleotide sequence ID" value="NZ_BAAAUI010000008.1"/>
</dbReference>
<dbReference type="Gene3D" id="3.40.50.150">
    <property type="entry name" value="Vaccinia Virus protein VP39"/>
    <property type="match status" value="1"/>
</dbReference>
<dbReference type="EMBL" id="JACHMH010000001">
    <property type="protein sequence ID" value="MBB4681444.1"/>
    <property type="molecule type" value="Genomic_DNA"/>
</dbReference>
<dbReference type="PANTHER" id="PTHR44068">
    <property type="entry name" value="ZGC:194242"/>
    <property type="match status" value="1"/>
</dbReference>
<organism evidence="3 4">
    <name type="scientific">Crossiella cryophila</name>
    <dbReference type="NCBI Taxonomy" id="43355"/>
    <lineage>
        <taxon>Bacteria</taxon>
        <taxon>Bacillati</taxon>
        <taxon>Actinomycetota</taxon>
        <taxon>Actinomycetes</taxon>
        <taxon>Pseudonocardiales</taxon>
        <taxon>Pseudonocardiaceae</taxon>
        <taxon>Crossiella</taxon>
    </lineage>
</organism>
<keyword evidence="1" id="KW-0808">Transferase</keyword>
<evidence type="ECO:0000313" key="3">
    <source>
        <dbReference type="EMBL" id="MBB4681444.1"/>
    </source>
</evidence>
<keyword evidence="3" id="KW-0830">Ubiquinone</keyword>
<gene>
    <name evidence="3" type="ORF">HNR67_007562</name>
</gene>
<dbReference type="InterPro" id="IPR050447">
    <property type="entry name" value="Erg6_SMT_methyltransf"/>
</dbReference>
<keyword evidence="4" id="KW-1185">Reference proteome</keyword>
<evidence type="ECO:0000259" key="2">
    <source>
        <dbReference type="Pfam" id="PF08241"/>
    </source>
</evidence>
<dbReference type="Proteomes" id="UP000533598">
    <property type="component" value="Unassembled WGS sequence"/>
</dbReference>